<dbReference type="PIRSF" id="PIRSF000332">
    <property type="entry name" value="FMO"/>
    <property type="match status" value="1"/>
</dbReference>
<keyword evidence="3" id="KW-1185">Reference proteome</keyword>
<dbReference type="GO" id="GO:0004497">
    <property type="term" value="F:monooxygenase activity"/>
    <property type="evidence" value="ECO:0007669"/>
    <property type="project" value="TreeGrafter"/>
</dbReference>
<dbReference type="Pfam" id="PF13738">
    <property type="entry name" value="Pyr_redox_3"/>
    <property type="match status" value="1"/>
</dbReference>
<dbReference type="InterPro" id="IPR000960">
    <property type="entry name" value="Flavin_mOase"/>
</dbReference>
<dbReference type="GO" id="GO:0050660">
    <property type="term" value="F:flavin adenine dinucleotide binding"/>
    <property type="evidence" value="ECO:0007669"/>
    <property type="project" value="TreeGrafter"/>
</dbReference>
<evidence type="ECO:0000313" key="3">
    <source>
        <dbReference type="Proteomes" id="UP000812270"/>
    </source>
</evidence>
<dbReference type="PANTHER" id="PTHR43539">
    <property type="entry name" value="FLAVIN-BINDING MONOOXYGENASE-LIKE PROTEIN (AFU_ORTHOLOGUE AFUA_4G09220)"/>
    <property type="match status" value="1"/>
</dbReference>
<protein>
    <submittedName>
        <fullName evidence="2">NAD(P)/FAD-dependent oxidoreductase</fullName>
    </submittedName>
</protein>
<organism evidence="2 3">
    <name type="scientific">Pinibacter aurantiacus</name>
    <dbReference type="NCBI Taxonomy" id="2851599"/>
    <lineage>
        <taxon>Bacteria</taxon>
        <taxon>Pseudomonadati</taxon>
        <taxon>Bacteroidota</taxon>
        <taxon>Chitinophagia</taxon>
        <taxon>Chitinophagales</taxon>
        <taxon>Chitinophagaceae</taxon>
        <taxon>Pinibacter</taxon>
    </lineage>
</organism>
<proteinExistence type="predicted"/>
<comment type="caution">
    <text evidence="2">The sequence shown here is derived from an EMBL/GenBank/DDBJ whole genome shotgun (WGS) entry which is preliminary data.</text>
</comment>
<evidence type="ECO:0000313" key="2">
    <source>
        <dbReference type="EMBL" id="MBV4359275.1"/>
    </source>
</evidence>
<dbReference type="Proteomes" id="UP000812270">
    <property type="component" value="Unassembled WGS sequence"/>
</dbReference>
<reference evidence="2" key="1">
    <citation type="submission" date="2021-06" db="EMBL/GenBank/DDBJ databases">
        <authorList>
            <person name="Huq M.A."/>
        </authorList>
    </citation>
    <scope>NUCLEOTIDE SEQUENCE</scope>
    <source>
        <strain evidence="2">MAH-26</strain>
    </source>
</reference>
<evidence type="ECO:0000256" key="1">
    <source>
        <dbReference type="ARBA" id="ARBA00023002"/>
    </source>
</evidence>
<accession>A0A9E2SFH0</accession>
<dbReference type="InterPro" id="IPR050982">
    <property type="entry name" value="Auxin_biosynth/cation_transpt"/>
</dbReference>
<dbReference type="AlphaFoldDB" id="A0A9E2SFH0"/>
<sequence>MVINTLVIGASIAGLAVAASLQKQGIEYAIIEKSDCIAAPWHRHYDRLHLHTSKKFSHLPYKKFDHHIPRYPARQQVIEYLNEYKSAFNIEPLFNTEAFSVKRIDGVWITQTDKQVIESKYVVMATGAFAEPRTVFFKGMETFPGKIVHSSEYKTGADFSGQKVLVVGFGNSACEIAIDLFEQGAKPVMSVRSRVNIVPRDVLGIPVLELSILLNPLPPPVADLISKPLMKLLIGDIGKLGLQQMPYGPLTQIQRDHKAPVLDVGTIKHIRQGNIQVMGGVDHIADNIVYFKNGRVDKFDAIIAAIGFRTINEKIVHVEKERFGDLLVSVDHQKYFGKDGLYFCGYWISPTGQIREIAQDAMKIAKDIAGRIN</sequence>
<dbReference type="PANTHER" id="PTHR43539:SF78">
    <property type="entry name" value="FLAVIN-CONTAINING MONOOXYGENASE"/>
    <property type="match status" value="1"/>
</dbReference>
<dbReference type="GO" id="GO:0005829">
    <property type="term" value="C:cytosol"/>
    <property type="evidence" value="ECO:0007669"/>
    <property type="project" value="TreeGrafter"/>
</dbReference>
<keyword evidence="1" id="KW-0560">Oxidoreductase</keyword>
<dbReference type="EMBL" id="JAHSPG010000015">
    <property type="protein sequence ID" value="MBV4359275.1"/>
    <property type="molecule type" value="Genomic_DNA"/>
</dbReference>
<dbReference type="RefSeq" id="WP_217793319.1">
    <property type="nucleotide sequence ID" value="NZ_JAHSPG010000015.1"/>
</dbReference>
<gene>
    <name evidence="2" type="ORF">KTO63_19055</name>
</gene>
<name>A0A9E2SFH0_9BACT</name>